<evidence type="ECO:0000259" key="2">
    <source>
        <dbReference type="PROSITE" id="PS50943"/>
    </source>
</evidence>
<dbReference type="Pfam" id="PF01381">
    <property type="entry name" value="HTH_3"/>
    <property type="match status" value="1"/>
</dbReference>
<dbReference type="PANTHER" id="PTHR46797:SF1">
    <property type="entry name" value="METHYLPHOSPHONATE SYNTHASE"/>
    <property type="match status" value="1"/>
</dbReference>
<reference evidence="3 4" key="1">
    <citation type="submission" date="2018-05" db="EMBL/GenBank/DDBJ databases">
        <title>Streptomyces venezuelae.</title>
        <authorList>
            <person name="Kim W."/>
            <person name="Lee N."/>
            <person name="Cho B.-K."/>
        </authorList>
    </citation>
    <scope>NUCLEOTIDE SEQUENCE [LARGE SCALE GENOMIC DNA]</scope>
    <source>
        <strain evidence="3 4">ATCC 14583</strain>
    </source>
</reference>
<keyword evidence="4" id="KW-1185">Reference proteome</keyword>
<evidence type="ECO:0000313" key="4">
    <source>
        <dbReference type="Proteomes" id="UP000323046"/>
    </source>
</evidence>
<dbReference type="PROSITE" id="PS50943">
    <property type="entry name" value="HTH_CROC1"/>
    <property type="match status" value="1"/>
</dbReference>
<dbReference type="InterPro" id="IPR050807">
    <property type="entry name" value="TransReg_Diox_bact_type"/>
</dbReference>
<dbReference type="SUPFAM" id="SSF51182">
    <property type="entry name" value="RmlC-like cupins"/>
    <property type="match status" value="1"/>
</dbReference>
<protein>
    <submittedName>
        <fullName evidence="3">XRE family transcriptional regulator</fullName>
    </submittedName>
</protein>
<dbReference type="PANTHER" id="PTHR46797">
    <property type="entry name" value="HTH-TYPE TRANSCRIPTIONAL REGULATOR"/>
    <property type="match status" value="1"/>
</dbReference>
<sequence>MTGRKVPTAVTDDQAVLENVGPRLRGFRKALGLTLATLAERTGLTPSTISRLERGHIRPTLEQLLPLARAYAVPLDELVAAPATGDPRVHLRPFRKDGLTFVPLGVKTGGMRAYKVIYPPVSQLPPPRFHVHPGREWFYVLNGTVQLVLTDTRTELTAGEAAEFDTATPHWIGNARDDIPAETIALYGQQGERVHVADV</sequence>
<dbReference type="GO" id="GO:0003700">
    <property type="term" value="F:DNA-binding transcription factor activity"/>
    <property type="evidence" value="ECO:0007669"/>
    <property type="project" value="TreeGrafter"/>
</dbReference>
<dbReference type="Gene3D" id="2.60.120.10">
    <property type="entry name" value="Jelly Rolls"/>
    <property type="match status" value="1"/>
</dbReference>
<dbReference type="GO" id="GO:0003677">
    <property type="term" value="F:DNA binding"/>
    <property type="evidence" value="ECO:0007669"/>
    <property type="project" value="UniProtKB-KW"/>
</dbReference>
<proteinExistence type="predicted"/>
<dbReference type="Gene3D" id="1.10.260.40">
    <property type="entry name" value="lambda repressor-like DNA-binding domains"/>
    <property type="match status" value="1"/>
</dbReference>
<evidence type="ECO:0000313" key="3">
    <source>
        <dbReference type="EMBL" id="QES30269.1"/>
    </source>
</evidence>
<dbReference type="OrthoDB" id="513181at2"/>
<dbReference type="InterPro" id="IPR013096">
    <property type="entry name" value="Cupin_2"/>
</dbReference>
<dbReference type="SUPFAM" id="SSF47413">
    <property type="entry name" value="lambda repressor-like DNA-binding domains"/>
    <property type="match status" value="1"/>
</dbReference>
<dbReference type="InterPro" id="IPR011051">
    <property type="entry name" value="RmlC_Cupin_sf"/>
</dbReference>
<dbReference type="RefSeq" id="WP_150173790.1">
    <property type="nucleotide sequence ID" value="NZ_CP029193.1"/>
</dbReference>
<dbReference type="InterPro" id="IPR014710">
    <property type="entry name" value="RmlC-like_jellyroll"/>
</dbReference>
<dbReference type="GO" id="GO:0005829">
    <property type="term" value="C:cytosol"/>
    <property type="evidence" value="ECO:0007669"/>
    <property type="project" value="TreeGrafter"/>
</dbReference>
<dbReference type="InterPro" id="IPR010982">
    <property type="entry name" value="Lambda_DNA-bd_dom_sf"/>
</dbReference>
<feature type="domain" description="HTH cro/C1-type" evidence="2">
    <location>
        <begin position="24"/>
        <end position="78"/>
    </location>
</feature>
<name>A0A5P2BPI5_STRVZ</name>
<dbReference type="CDD" id="cd00093">
    <property type="entry name" value="HTH_XRE"/>
    <property type="match status" value="1"/>
</dbReference>
<dbReference type="InterPro" id="IPR001387">
    <property type="entry name" value="Cro/C1-type_HTH"/>
</dbReference>
<gene>
    <name evidence="3" type="ORF">DEJ47_30975</name>
</gene>
<dbReference type="CDD" id="cd02209">
    <property type="entry name" value="cupin_XRE_C"/>
    <property type="match status" value="1"/>
</dbReference>
<dbReference type="Proteomes" id="UP000323046">
    <property type="component" value="Chromosome"/>
</dbReference>
<dbReference type="SMART" id="SM00530">
    <property type="entry name" value="HTH_XRE"/>
    <property type="match status" value="1"/>
</dbReference>
<accession>A0A5P2BPI5</accession>
<dbReference type="Pfam" id="PF07883">
    <property type="entry name" value="Cupin_2"/>
    <property type="match status" value="1"/>
</dbReference>
<evidence type="ECO:0000256" key="1">
    <source>
        <dbReference type="ARBA" id="ARBA00023125"/>
    </source>
</evidence>
<keyword evidence="1" id="KW-0238">DNA-binding</keyword>
<organism evidence="3 4">
    <name type="scientific">Streptomyces venezuelae</name>
    <dbReference type="NCBI Taxonomy" id="54571"/>
    <lineage>
        <taxon>Bacteria</taxon>
        <taxon>Bacillati</taxon>
        <taxon>Actinomycetota</taxon>
        <taxon>Actinomycetes</taxon>
        <taxon>Kitasatosporales</taxon>
        <taxon>Streptomycetaceae</taxon>
        <taxon>Streptomyces</taxon>
    </lineage>
</organism>
<dbReference type="EMBL" id="CP029193">
    <property type="protein sequence ID" value="QES30269.1"/>
    <property type="molecule type" value="Genomic_DNA"/>
</dbReference>
<dbReference type="AlphaFoldDB" id="A0A5P2BPI5"/>